<dbReference type="PANTHER" id="PTHR47506:SF1">
    <property type="entry name" value="HTH-TYPE TRANSCRIPTIONAL REGULATOR YJDC"/>
    <property type="match status" value="1"/>
</dbReference>
<keyword evidence="7" id="KW-1185">Reference proteome</keyword>
<organism evidence="6 7">
    <name type="scientific">Alteromonas halophila</name>
    <dbReference type="NCBI Taxonomy" id="516698"/>
    <lineage>
        <taxon>Bacteria</taxon>
        <taxon>Pseudomonadati</taxon>
        <taxon>Pseudomonadota</taxon>
        <taxon>Gammaproteobacteria</taxon>
        <taxon>Alteromonadales</taxon>
        <taxon>Alteromonadaceae</taxon>
        <taxon>Alteromonas/Salinimonas group</taxon>
        <taxon>Alteromonas</taxon>
    </lineage>
</organism>
<evidence type="ECO:0000256" key="4">
    <source>
        <dbReference type="PROSITE-ProRule" id="PRU00335"/>
    </source>
</evidence>
<dbReference type="AlphaFoldDB" id="A0A918JDI5"/>
<proteinExistence type="predicted"/>
<dbReference type="RefSeq" id="WP_189403530.1">
    <property type="nucleotide sequence ID" value="NZ_BMXP01000001.1"/>
</dbReference>
<protein>
    <submittedName>
        <fullName evidence="6">TetR family transcriptional regulator</fullName>
    </submittedName>
</protein>
<dbReference type="Gene3D" id="1.10.10.60">
    <property type="entry name" value="Homeodomain-like"/>
    <property type="match status" value="1"/>
</dbReference>
<feature type="domain" description="HTH tetR-type" evidence="5">
    <location>
        <begin position="2"/>
        <end position="62"/>
    </location>
</feature>
<evidence type="ECO:0000256" key="2">
    <source>
        <dbReference type="ARBA" id="ARBA00023125"/>
    </source>
</evidence>
<reference evidence="6" key="1">
    <citation type="journal article" date="2014" name="Int. J. Syst. Evol. Microbiol.">
        <title>Complete genome sequence of Corynebacterium casei LMG S-19264T (=DSM 44701T), isolated from a smear-ripened cheese.</title>
        <authorList>
            <consortium name="US DOE Joint Genome Institute (JGI-PGF)"/>
            <person name="Walter F."/>
            <person name="Albersmeier A."/>
            <person name="Kalinowski J."/>
            <person name="Ruckert C."/>
        </authorList>
    </citation>
    <scope>NUCLEOTIDE SEQUENCE</scope>
    <source>
        <strain evidence="6">KCTC 22164</strain>
    </source>
</reference>
<accession>A0A918JDI5</accession>
<evidence type="ECO:0000256" key="1">
    <source>
        <dbReference type="ARBA" id="ARBA00023015"/>
    </source>
</evidence>
<dbReference type="GO" id="GO:0003677">
    <property type="term" value="F:DNA binding"/>
    <property type="evidence" value="ECO:0007669"/>
    <property type="project" value="UniProtKB-UniRule"/>
</dbReference>
<evidence type="ECO:0000259" key="5">
    <source>
        <dbReference type="PROSITE" id="PS50977"/>
    </source>
</evidence>
<dbReference type="InterPro" id="IPR001647">
    <property type="entry name" value="HTH_TetR"/>
</dbReference>
<dbReference type="InterPro" id="IPR009057">
    <property type="entry name" value="Homeodomain-like_sf"/>
</dbReference>
<dbReference type="Pfam" id="PF00440">
    <property type="entry name" value="TetR_N"/>
    <property type="match status" value="1"/>
</dbReference>
<comment type="caution">
    <text evidence="6">The sequence shown here is derived from an EMBL/GenBank/DDBJ whole genome shotgun (WGS) entry which is preliminary data.</text>
</comment>
<evidence type="ECO:0000313" key="7">
    <source>
        <dbReference type="Proteomes" id="UP000631300"/>
    </source>
</evidence>
<dbReference type="PANTHER" id="PTHR47506">
    <property type="entry name" value="TRANSCRIPTIONAL REGULATORY PROTEIN"/>
    <property type="match status" value="1"/>
</dbReference>
<evidence type="ECO:0000313" key="6">
    <source>
        <dbReference type="EMBL" id="GGW75882.1"/>
    </source>
</evidence>
<gene>
    <name evidence="6" type="ORF">GCM10007391_05360</name>
</gene>
<keyword evidence="1" id="KW-0805">Transcription regulation</keyword>
<dbReference type="Gene3D" id="1.10.357.10">
    <property type="entry name" value="Tetracycline Repressor, domain 2"/>
    <property type="match status" value="1"/>
</dbReference>
<dbReference type="Proteomes" id="UP000631300">
    <property type="component" value="Unassembled WGS sequence"/>
</dbReference>
<name>A0A918JDI5_9ALTE</name>
<evidence type="ECO:0000256" key="3">
    <source>
        <dbReference type="ARBA" id="ARBA00023163"/>
    </source>
</evidence>
<dbReference type="SUPFAM" id="SSF48498">
    <property type="entry name" value="Tetracyclin repressor-like, C-terminal domain"/>
    <property type="match status" value="1"/>
</dbReference>
<reference evidence="6" key="2">
    <citation type="submission" date="2020-09" db="EMBL/GenBank/DDBJ databases">
        <authorList>
            <person name="Sun Q."/>
            <person name="Kim S."/>
        </authorList>
    </citation>
    <scope>NUCLEOTIDE SEQUENCE</scope>
    <source>
        <strain evidence="6">KCTC 22164</strain>
    </source>
</reference>
<keyword evidence="2 4" id="KW-0238">DNA-binding</keyword>
<dbReference type="EMBL" id="BMXP01000001">
    <property type="protein sequence ID" value="GGW75882.1"/>
    <property type="molecule type" value="Genomic_DNA"/>
</dbReference>
<sequence length="207" mass="23472">MQYESDRLVEKATDLFWQRGFNATGMRDIQARLDLRPGSVYARFRSKDALFERVLGDYVKHMQATLRSVADAENPLAALRAFFVDSITTSSAHRYKRQCLLVKSLAEIDTLPAASRQTIEQGMQKLQAGFCSVVDALSAQDRLSYPVRRDLLAKWLQNQFVGLRTFASTHDDLVDTTIMIDKVLLDLQSPWPDTSSTEQHTNQLGDK</sequence>
<dbReference type="InterPro" id="IPR036271">
    <property type="entry name" value="Tet_transcr_reg_TetR-rel_C_sf"/>
</dbReference>
<feature type="DNA-binding region" description="H-T-H motif" evidence="4">
    <location>
        <begin position="25"/>
        <end position="44"/>
    </location>
</feature>
<dbReference type="SUPFAM" id="SSF46689">
    <property type="entry name" value="Homeodomain-like"/>
    <property type="match status" value="1"/>
</dbReference>
<dbReference type="PROSITE" id="PS50977">
    <property type="entry name" value="HTH_TETR_2"/>
    <property type="match status" value="1"/>
</dbReference>
<keyword evidence="3" id="KW-0804">Transcription</keyword>